<comment type="caution">
    <text evidence="1">The sequence shown here is derived from an EMBL/GenBank/DDBJ whole genome shotgun (WGS) entry which is preliminary data.</text>
</comment>
<dbReference type="AlphaFoldDB" id="V6TB16"/>
<dbReference type="VEuPathDB" id="GiardiaDB:QR46_3854"/>
<accession>V6TB16</accession>
<dbReference type="VEuPathDB" id="GiardiaDB:GL50803_0032938"/>
<proteinExistence type="predicted"/>
<evidence type="ECO:0000313" key="1">
    <source>
        <dbReference type="EMBL" id="ESU35617.1"/>
    </source>
</evidence>
<evidence type="ECO:0000313" key="2">
    <source>
        <dbReference type="Proteomes" id="UP000018320"/>
    </source>
</evidence>
<protein>
    <submittedName>
        <fullName evidence="1">Uncharacterized protein</fullName>
    </submittedName>
</protein>
<name>V6TB16_GIAIN</name>
<reference evidence="1 2" key="2">
    <citation type="journal article" date="2013" name="Genome Biol. Evol.">
        <title>Genome sequencing of Giardia lamblia genotypes A2 and B isolates (DH and GS) and comparative analysis with the genomes of genotypes A1 and E (WB and Pig).</title>
        <authorList>
            <person name="Adam R.D."/>
            <person name="Dahlstrom E.W."/>
            <person name="Martens C.A."/>
            <person name="Bruno D.P."/>
            <person name="Barbian K.D."/>
            <person name="Ricklefs S.M."/>
            <person name="Hernandez M.M."/>
            <person name="Narla N.P."/>
            <person name="Patel R.B."/>
            <person name="Porcella S.F."/>
            <person name="Nash T.E."/>
        </authorList>
    </citation>
    <scope>NUCLEOTIDE SEQUENCE [LARGE SCALE GENOMIC DNA]</scope>
    <source>
        <strain evidence="1 2">DH</strain>
    </source>
</reference>
<organism evidence="1 2">
    <name type="scientific">Giardia intestinalis</name>
    <name type="common">Giardia lamblia</name>
    <dbReference type="NCBI Taxonomy" id="5741"/>
    <lineage>
        <taxon>Eukaryota</taxon>
        <taxon>Metamonada</taxon>
        <taxon>Diplomonadida</taxon>
        <taxon>Hexamitidae</taxon>
        <taxon>Giardiinae</taxon>
        <taxon>Giardia</taxon>
    </lineage>
</organism>
<reference evidence="2" key="1">
    <citation type="submission" date="2012-02" db="EMBL/GenBank/DDBJ databases">
        <title>Genome sequencing of Giardia lamblia Genotypes A2 and B isolates (DH and GS) and comparative analysis with the genomes of Genotypes A1 and E (WB and Pig).</title>
        <authorList>
            <person name="Adam R."/>
            <person name="Dahlstrom E."/>
            <person name="Martens C."/>
            <person name="Bruno D."/>
            <person name="Barbian K."/>
            <person name="Porcella S.F."/>
            <person name="Nash T."/>
        </authorList>
    </citation>
    <scope>NUCLEOTIDE SEQUENCE</scope>
    <source>
        <strain evidence="2">DH</strain>
    </source>
</reference>
<dbReference type="EMBL" id="AHGT01000075">
    <property type="protein sequence ID" value="ESU35617.1"/>
    <property type="molecule type" value="Genomic_DNA"/>
</dbReference>
<gene>
    <name evidence="1" type="ORF">DHA2_153602</name>
</gene>
<dbReference type="VEuPathDB" id="GiardiaDB:GL50581_3086"/>
<dbReference type="VEuPathDB" id="GiardiaDB:DHA2_153602"/>
<dbReference type="Proteomes" id="UP000018320">
    <property type="component" value="Unassembled WGS sequence"/>
</dbReference>
<sequence>MQSVFQLIGSMFDVHKSGLLRLNSGCLKVKEAIDFLRKTVQSLNSGEAVDPSGIVERVEDTSMLTDNRVTRELLRILLLTTDSSCRQVIIDYLLRHHMHIDLDLPILALLPLWRPEHRDTLLTFLSAITGNQQDMTFLAVTNLLLHCALGHDSAYLLTRTIRVLGQNVILANSIETSLLFQFANIDRRSASTAATGLNSHRPVGSEASAHGKKRADPLFITMSALFWQMLELVIYRVLELSVPELVGISASYANSSYMPTYSLNYLTLQPLEQGKNGKAAPTNVKEGHNPILHITGTKTVISWADYVSFWDHFLSNSNGDPIEILMGTLSSLVLLAHRLVSHPQLYPDVVSSKQTERSIFFSLELLLIIASVSDRIFSGLNSPKPQLYGHSARAKPPENSYMAMLAGFEKLLNGLVRIAKSFPDNVPEAFVNCYNSVLVTFFRTLATHMKWTKNYTESRHEGLDSVFARCLERFVALFDAFSQSLHVKAIGEIFECIYALIKPLPDRILTINELRLATVNLYLVMFKYDIKTYDFEKLKEIVVDLTGLSDSSLIFTTKIGFLGKQGSLYSSLDNAVLDCIFPLDHGAFGRFVDLLLQTWKQHTSASLIAKHNFQYLTLSILTYFNYGGVCLQVASFKQALNELLDRVNGTLTDKSSSHLYSMYDAIQAVLHPGVHLASSCLSSYSSEENKMQEDSTLSNASTSSLEACSRNVIRSLVDAKTFALSSPTKKEVHQLTEDFVLASYGPANKPDPDSIYILQLYVALQVKSKSNYPFLRDNLSRTSLYLILKASAESPELILLCYQWNKIYSYAAWYSECAATIVNLGQGAFDGPASGNELCRLVASSQSGGETIGLSAGDFRMIKTAYALALENPSVFVSPVDRLFIYLLRTAVMSPDIVPLSEILVYRTFNTALEGVGSEILRLFMIAGLSVDTLLTYCTSHFKDNPLLVAFCLIAVVYSLQVAPRAVKTKIPRTQGVIFATAFLRRDQLEILRGLVKE</sequence>